<evidence type="ECO:0000259" key="5">
    <source>
        <dbReference type="PROSITE" id="PS50011"/>
    </source>
</evidence>
<evidence type="ECO:0000313" key="7">
    <source>
        <dbReference type="Proteomes" id="UP000800035"/>
    </source>
</evidence>
<organism evidence="6 7">
    <name type="scientific">Byssothecium circinans</name>
    <dbReference type="NCBI Taxonomy" id="147558"/>
    <lineage>
        <taxon>Eukaryota</taxon>
        <taxon>Fungi</taxon>
        <taxon>Dikarya</taxon>
        <taxon>Ascomycota</taxon>
        <taxon>Pezizomycotina</taxon>
        <taxon>Dothideomycetes</taxon>
        <taxon>Pleosporomycetidae</taxon>
        <taxon>Pleosporales</taxon>
        <taxon>Massarineae</taxon>
        <taxon>Massarinaceae</taxon>
        <taxon>Byssothecium</taxon>
    </lineage>
</organism>
<feature type="compositionally biased region" description="Basic and acidic residues" evidence="4">
    <location>
        <begin position="20"/>
        <end position="35"/>
    </location>
</feature>
<proteinExistence type="inferred from homology"/>
<keyword evidence="3" id="KW-0067">ATP-binding</keyword>
<feature type="compositionally biased region" description="Polar residues" evidence="4">
    <location>
        <begin position="36"/>
        <end position="45"/>
    </location>
</feature>
<name>A0A6A5THZ0_9PLEO</name>
<dbReference type="Pfam" id="PF00069">
    <property type="entry name" value="Pkinase"/>
    <property type="match status" value="1"/>
</dbReference>
<protein>
    <recommendedName>
        <fullName evidence="5">Protein kinase domain-containing protein</fullName>
    </recommendedName>
</protein>
<dbReference type="InterPro" id="IPR000719">
    <property type="entry name" value="Prot_kinase_dom"/>
</dbReference>
<dbReference type="PANTHER" id="PTHR45832">
    <property type="entry name" value="SERINE/THREONINE-PROTEIN KINASE SAMKA-RELATED-RELATED"/>
    <property type="match status" value="1"/>
</dbReference>
<evidence type="ECO:0000256" key="1">
    <source>
        <dbReference type="ARBA" id="ARBA00008874"/>
    </source>
</evidence>
<dbReference type="Gene3D" id="1.10.510.10">
    <property type="entry name" value="Transferase(Phosphotransferase) domain 1"/>
    <property type="match status" value="1"/>
</dbReference>
<evidence type="ECO:0000256" key="2">
    <source>
        <dbReference type="ARBA" id="ARBA00022741"/>
    </source>
</evidence>
<dbReference type="EMBL" id="ML977055">
    <property type="protein sequence ID" value="KAF1948547.1"/>
    <property type="molecule type" value="Genomic_DNA"/>
</dbReference>
<gene>
    <name evidence="6" type="ORF">CC80DRAFT_521099</name>
</gene>
<dbReference type="PROSITE" id="PS50011">
    <property type="entry name" value="PROTEIN_KINASE_DOM"/>
    <property type="match status" value="1"/>
</dbReference>
<accession>A0A6A5THZ0</accession>
<keyword evidence="7" id="KW-1185">Reference proteome</keyword>
<dbReference type="InterPro" id="IPR051931">
    <property type="entry name" value="PAK3-like"/>
</dbReference>
<dbReference type="OrthoDB" id="3738511at2759"/>
<evidence type="ECO:0000256" key="4">
    <source>
        <dbReference type="SAM" id="MobiDB-lite"/>
    </source>
</evidence>
<feature type="region of interest" description="Disordered" evidence="4">
    <location>
        <begin position="1"/>
        <end position="64"/>
    </location>
</feature>
<dbReference type="SMART" id="SM00220">
    <property type="entry name" value="S_TKc"/>
    <property type="match status" value="1"/>
</dbReference>
<dbReference type="PANTHER" id="PTHR45832:SF22">
    <property type="entry name" value="SERINE_THREONINE-PROTEIN KINASE SAMKA-RELATED"/>
    <property type="match status" value="1"/>
</dbReference>
<feature type="compositionally biased region" description="Polar residues" evidence="4">
    <location>
        <begin position="1"/>
        <end position="19"/>
    </location>
</feature>
<feature type="domain" description="Protein kinase" evidence="5">
    <location>
        <begin position="90"/>
        <end position="326"/>
    </location>
</feature>
<dbReference type="GO" id="GO:0005524">
    <property type="term" value="F:ATP binding"/>
    <property type="evidence" value="ECO:0007669"/>
    <property type="project" value="UniProtKB-KW"/>
</dbReference>
<dbReference type="AlphaFoldDB" id="A0A6A5THZ0"/>
<keyword evidence="2" id="KW-0547">Nucleotide-binding</keyword>
<dbReference type="InterPro" id="IPR011009">
    <property type="entry name" value="Kinase-like_dom_sf"/>
</dbReference>
<reference evidence="6" key="1">
    <citation type="journal article" date="2020" name="Stud. Mycol.">
        <title>101 Dothideomycetes genomes: a test case for predicting lifestyles and emergence of pathogens.</title>
        <authorList>
            <person name="Haridas S."/>
            <person name="Albert R."/>
            <person name="Binder M."/>
            <person name="Bloem J."/>
            <person name="Labutti K."/>
            <person name="Salamov A."/>
            <person name="Andreopoulos B."/>
            <person name="Baker S."/>
            <person name="Barry K."/>
            <person name="Bills G."/>
            <person name="Bluhm B."/>
            <person name="Cannon C."/>
            <person name="Castanera R."/>
            <person name="Culley D."/>
            <person name="Daum C."/>
            <person name="Ezra D."/>
            <person name="Gonzalez J."/>
            <person name="Henrissat B."/>
            <person name="Kuo A."/>
            <person name="Liang C."/>
            <person name="Lipzen A."/>
            <person name="Lutzoni F."/>
            <person name="Magnuson J."/>
            <person name="Mondo S."/>
            <person name="Nolan M."/>
            <person name="Ohm R."/>
            <person name="Pangilinan J."/>
            <person name="Park H.-J."/>
            <person name="Ramirez L."/>
            <person name="Alfaro M."/>
            <person name="Sun H."/>
            <person name="Tritt A."/>
            <person name="Yoshinaga Y."/>
            <person name="Zwiers L.-H."/>
            <person name="Turgeon B."/>
            <person name="Goodwin S."/>
            <person name="Spatafora J."/>
            <person name="Crous P."/>
            <person name="Grigoriev I."/>
        </authorList>
    </citation>
    <scope>NUCLEOTIDE SEQUENCE</scope>
    <source>
        <strain evidence="6">CBS 675.92</strain>
    </source>
</reference>
<dbReference type="GO" id="GO:0004672">
    <property type="term" value="F:protein kinase activity"/>
    <property type="evidence" value="ECO:0007669"/>
    <property type="project" value="InterPro"/>
</dbReference>
<evidence type="ECO:0000256" key="3">
    <source>
        <dbReference type="ARBA" id="ARBA00022840"/>
    </source>
</evidence>
<sequence>MGSSDSRNTQIDMLSCEQTKSLRETSERARLRDSRNNSGTSNIDTPKQKRARSPDVALDATTGTRVAKSKIRPATASSLQLQARWEPPWLEYEKIYDVDLDGTVAVAVRKAPPVELVHVRAFPKPTAEKTLHIFRQVQHQNIVAAIEVFTTHDGLYIALEHMPVSLEWIVRSPAYPDERQLAAILGQILNGIAYLARKGFQHGSLRCANILLKANGDVKIANQECCHVMSQRNGESYDIRALSSITMELMQKYLKDGGAIGIDDLHRWPPNSDAVRFLSATTSAKSAAELLKHPLLSCPWQKDSLIGMISLAQVCIRGRYKYIPGE</sequence>
<comment type="similarity">
    <text evidence="1">Belongs to the protein kinase superfamily. STE Ser/Thr protein kinase family. STE20 subfamily.</text>
</comment>
<evidence type="ECO:0000313" key="6">
    <source>
        <dbReference type="EMBL" id="KAF1948547.1"/>
    </source>
</evidence>
<dbReference type="SUPFAM" id="SSF56112">
    <property type="entry name" value="Protein kinase-like (PK-like)"/>
    <property type="match status" value="1"/>
</dbReference>
<dbReference type="Proteomes" id="UP000800035">
    <property type="component" value="Unassembled WGS sequence"/>
</dbReference>